<comment type="caution">
    <text evidence="1">The sequence shown here is derived from an EMBL/GenBank/DDBJ whole genome shotgun (WGS) entry which is preliminary data.</text>
</comment>
<dbReference type="AlphaFoldDB" id="L0P9A9"/>
<accession>L0P9A9</accession>
<protein>
    <submittedName>
        <fullName evidence="1">Uncharacterized protein</fullName>
    </submittedName>
</protein>
<evidence type="ECO:0000313" key="1">
    <source>
        <dbReference type="EMBL" id="CCJ28215.1"/>
    </source>
</evidence>
<sequence length="91" mass="10896">MLLLQIRSTRDMISESLECQLFRLKNQNNAKKPLWTSVVPLMSWTELIKERWNNSLRFTSLWIQNIDVIKNTNNLWSKIYGISSTLFFKLF</sequence>
<evidence type="ECO:0000313" key="2">
    <source>
        <dbReference type="Proteomes" id="UP000010422"/>
    </source>
</evidence>
<gene>
    <name evidence="1" type="ORF">PNEJI1_003009</name>
</gene>
<reference evidence="1 2" key="1">
    <citation type="journal article" date="2012" name="MBio">
        <title>De novo assembly of the Pneumocystis jirovecii genome from a single bronchoalveolar lavage fluid specimen from a patient.</title>
        <authorList>
            <person name="Cisse O.H."/>
            <person name="Pagni M."/>
            <person name="Hauser P.M."/>
        </authorList>
    </citation>
    <scope>NUCLEOTIDE SEQUENCE [LARGE SCALE GENOMIC DNA]</scope>
    <source>
        <strain evidence="1 2">SE8</strain>
    </source>
</reference>
<dbReference type="Proteomes" id="UP000010422">
    <property type="component" value="Unassembled WGS sequence"/>
</dbReference>
<dbReference type="EMBL" id="CAKM01000028">
    <property type="protein sequence ID" value="CCJ28215.1"/>
    <property type="molecule type" value="Genomic_DNA"/>
</dbReference>
<dbReference type="InParanoid" id="L0P9A9"/>
<proteinExistence type="predicted"/>
<organism evidence="2">
    <name type="scientific">Pneumocystis jirovecii</name>
    <name type="common">Human pneumocystis pneumonia agent</name>
    <dbReference type="NCBI Taxonomy" id="42068"/>
    <lineage>
        <taxon>Eukaryota</taxon>
        <taxon>Fungi</taxon>
        <taxon>Dikarya</taxon>
        <taxon>Ascomycota</taxon>
        <taxon>Taphrinomycotina</taxon>
        <taxon>Pneumocystomycetes</taxon>
        <taxon>Pneumocystaceae</taxon>
        <taxon>Pneumocystis</taxon>
    </lineage>
</organism>
<name>L0P9A9_PNEJI</name>
<dbReference type="VEuPathDB" id="FungiDB:PNEJI1_003009"/>